<evidence type="ECO:0000256" key="8">
    <source>
        <dbReference type="PIRSR" id="PIRSR611778-50"/>
    </source>
</evidence>
<evidence type="ECO:0000313" key="10">
    <source>
        <dbReference type="EMBL" id="KMO37928.1"/>
    </source>
</evidence>
<dbReference type="FunFam" id="3.20.20.140:FF:000217">
    <property type="entry name" value="Dihydropyrimidinase-related protein 1"/>
    <property type="match status" value="1"/>
</dbReference>
<comment type="PTM">
    <text evidence="8">Carbamylation allows a single lysine to coordinate two divalent metal cations.</text>
</comment>
<name>A0A0J6SX70_9HYPH</name>
<accession>A0A0J6SX70</accession>
<dbReference type="SUPFAM" id="SSF51556">
    <property type="entry name" value="Metallo-dependent hydrolases"/>
    <property type="match status" value="1"/>
</dbReference>
<dbReference type="GO" id="GO:0005829">
    <property type="term" value="C:cytosol"/>
    <property type="evidence" value="ECO:0007669"/>
    <property type="project" value="TreeGrafter"/>
</dbReference>
<dbReference type="EMBL" id="LABX01000051">
    <property type="protein sequence ID" value="KMO37928.1"/>
    <property type="molecule type" value="Genomic_DNA"/>
</dbReference>
<protein>
    <recommendedName>
        <fullName evidence="7">D-hydantoinase</fullName>
    </recommendedName>
</protein>
<dbReference type="GO" id="GO:0016812">
    <property type="term" value="F:hydrolase activity, acting on carbon-nitrogen (but not peptide) bonds, in cyclic amides"/>
    <property type="evidence" value="ECO:0007669"/>
    <property type="project" value="TreeGrafter"/>
</dbReference>
<dbReference type="AlphaFoldDB" id="A0A0J6SX70"/>
<keyword evidence="3" id="KW-0597">Phosphoprotein</keyword>
<comment type="caution">
    <text evidence="10">The sequence shown here is derived from an EMBL/GenBank/DDBJ whole genome shotgun (WGS) entry which is preliminary data.</text>
</comment>
<dbReference type="Proteomes" id="UP000035929">
    <property type="component" value="Unassembled WGS sequence"/>
</dbReference>
<evidence type="ECO:0000256" key="2">
    <source>
        <dbReference type="ARBA" id="ARBA00008829"/>
    </source>
</evidence>
<dbReference type="InterPro" id="IPR050378">
    <property type="entry name" value="Metallo-dep_Hydrolases_sf"/>
</dbReference>
<proteinExistence type="inferred from homology"/>
<dbReference type="RefSeq" id="WP_048463174.1">
    <property type="nucleotide sequence ID" value="NZ_JBNTQU010000029.1"/>
</dbReference>
<evidence type="ECO:0000256" key="6">
    <source>
        <dbReference type="ARBA" id="ARBA00055040"/>
    </source>
</evidence>
<evidence type="ECO:0000256" key="5">
    <source>
        <dbReference type="ARBA" id="ARBA00022801"/>
    </source>
</evidence>
<keyword evidence="4" id="KW-0479">Metal-binding</keyword>
<comment type="function">
    <text evidence="6">Catalyzes the stereospecific hydrolysis of the cyclic amide bond of D-hydantoin derivatives.</text>
</comment>
<dbReference type="InterPro" id="IPR011778">
    <property type="entry name" value="Hydantoinase/dihydroPyrase"/>
</dbReference>
<organism evidence="10 11">
    <name type="scientific">Methylobacterium aquaticum</name>
    <dbReference type="NCBI Taxonomy" id="270351"/>
    <lineage>
        <taxon>Bacteria</taxon>
        <taxon>Pseudomonadati</taxon>
        <taxon>Pseudomonadota</taxon>
        <taxon>Alphaproteobacteria</taxon>
        <taxon>Hyphomicrobiales</taxon>
        <taxon>Methylobacteriaceae</taxon>
        <taxon>Methylobacterium</taxon>
    </lineage>
</organism>
<dbReference type="PATRIC" id="fig|270351.6.peg.6143"/>
<dbReference type="OrthoDB" id="9775759at2"/>
<dbReference type="SUPFAM" id="SSF51338">
    <property type="entry name" value="Composite domain of metallo-dependent hydrolases"/>
    <property type="match status" value="2"/>
</dbReference>
<gene>
    <name evidence="10" type="ORF">VP06_07390</name>
</gene>
<dbReference type="NCBIfam" id="TIGR02033">
    <property type="entry name" value="D-hydantoinase"/>
    <property type="match status" value="1"/>
</dbReference>
<dbReference type="PANTHER" id="PTHR11647:SF1">
    <property type="entry name" value="COLLAPSIN RESPONSE MEDIATOR PROTEIN"/>
    <property type="match status" value="1"/>
</dbReference>
<keyword evidence="5 10" id="KW-0378">Hydrolase</keyword>
<dbReference type="InterPro" id="IPR011059">
    <property type="entry name" value="Metal-dep_hydrolase_composite"/>
</dbReference>
<dbReference type="InterPro" id="IPR006680">
    <property type="entry name" value="Amidohydro-rel"/>
</dbReference>
<comment type="cofactor">
    <cofactor evidence="1">
        <name>Zn(2+)</name>
        <dbReference type="ChEBI" id="CHEBI:29105"/>
    </cofactor>
</comment>
<dbReference type="CDD" id="cd01314">
    <property type="entry name" value="D-HYD"/>
    <property type="match status" value="1"/>
</dbReference>
<evidence type="ECO:0000256" key="4">
    <source>
        <dbReference type="ARBA" id="ARBA00022723"/>
    </source>
</evidence>
<dbReference type="PANTHER" id="PTHR11647">
    <property type="entry name" value="HYDRANTOINASE/DIHYDROPYRIMIDINASE FAMILY MEMBER"/>
    <property type="match status" value="1"/>
</dbReference>
<dbReference type="Gene3D" id="2.30.40.10">
    <property type="entry name" value="Urease, subunit C, domain 1"/>
    <property type="match status" value="1"/>
</dbReference>
<comment type="similarity">
    <text evidence="2">Belongs to the metallo-dependent hydrolases superfamily. Hydantoinase/dihydropyrimidinase family.</text>
</comment>
<evidence type="ECO:0000256" key="1">
    <source>
        <dbReference type="ARBA" id="ARBA00001947"/>
    </source>
</evidence>
<dbReference type="Gene3D" id="3.20.20.140">
    <property type="entry name" value="Metal-dependent hydrolases"/>
    <property type="match status" value="1"/>
</dbReference>
<evidence type="ECO:0000259" key="9">
    <source>
        <dbReference type="Pfam" id="PF01979"/>
    </source>
</evidence>
<sequence length="500" mass="53378">MPSHDFDYDLVVRGATLAGPAEVFEGDVGVRDGVIAALGRGLRRGREEIDAKGMIVTPGGLDPHCHIEEPSEGGGVQEESFSSGSAAALAGGTTSFICFVPQWKGHPIAATAEGYEARARASRADYSFHQIITDPTPDVLDREVPALVARGIRSLKVFLTYDPLRLTDGQFLDVLATARRLGAFVTVHCENYDAIGWRIRALLEAGLTDPLQHAWARPPVVEREATHRAIALAELVDQPIQVFHVSCDEAAEEIARARARGIKVWGETCPQYLTLSTDDLGKPDFEGAKVVCSPALRAPGESERIWARIREGTLDVVSSDHCGFSFATAKRDPGSSGYGQGGAGARPDGMPAFNAIPNGVPGIETRLPVLFSEGVSAGRIDLPTFVRLTSTNAARLFGLAGRKGTLAPGADADLVLWNPDAERVLTNADLHHAIDYTPWEGMRLKGLPTLTIRRGEIAVRDGQVLAEPGSGRFLARGPYALATPSGRVPDGFDAAASRRG</sequence>
<dbReference type="InterPro" id="IPR032466">
    <property type="entry name" value="Metal_Hydrolase"/>
</dbReference>
<evidence type="ECO:0000256" key="7">
    <source>
        <dbReference type="ARBA" id="ARBA00068457"/>
    </source>
</evidence>
<dbReference type="GO" id="GO:0046872">
    <property type="term" value="F:metal ion binding"/>
    <property type="evidence" value="ECO:0007669"/>
    <property type="project" value="UniProtKB-KW"/>
</dbReference>
<feature type="domain" description="Amidohydrolase-related" evidence="9">
    <location>
        <begin position="55"/>
        <end position="457"/>
    </location>
</feature>
<reference evidence="10 11" key="1">
    <citation type="submission" date="2015-03" db="EMBL/GenBank/DDBJ databases">
        <title>Genome sequencing of Methylobacterium aquaticum DSM16371 type strain.</title>
        <authorList>
            <person name="Chaudhry V."/>
            <person name="Patil P.B."/>
        </authorList>
    </citation>
    <scope>NUCLEOTIDE SEQUENCE [LARGE SCALE GENOMIC DNA]</scope>
    <source>
        <strain evidence="10 11">DSM 16371</strain>
    </source>
</reference>
<evidence type="ECO:0000313" key="11">
    <source>
        <dbReference type="Proteomes" id="UP000035929"/>
    </source>
</evidence>
<evidence type="ECO:0000256" key="3">
    <source>
        <dbReference type="ARBA" id="ARBA00022553"/>
    </source>
</evidence>
<dbReference type="Pfam" id="PF01979">
    <property type="entry name" value="Amidohydro_1"/>
    <property type="match status" value="1"/>
</dbReference>
<feature type="modified residue" description="N6-carboxylysine" evidence="8">
    <location>
        <position position="156"/>
    </location>
</feature>